<dbReference type="CDD" id="cd01756">
    <property type="entry name" value="PLAT_repeat"/>
    <property type="match status" value="2"/>
</dbReference>
<dbReference type="PANTHER" id="PTHR45901">
    <property type="entry name" value="PROTEIN CBG12474"/>
    <property type="match status" value="1"/>
</dbReference>
<gene>
    <name evidence="4" type="ORF">GPM918_LOCUS26700</name>
    <name evidence="3" type="ORF">OVA965_LOCUS8107</name>
    <name evidence="6" type="ORF">SRO942_LOCUS26901</name>
    <name evidence="5" type="ORF">TMI583_LOCUS8103</name>
</gene>
<evidence type="ECO:0000256" key="1">
    <source>
        <dbReference type="PROSITE-ProRule" id="PRU00152"/>
    </source>
</evidence>
<comment type="caution">
    <text evidence="4">The sequence shown here is derived from an EMBL/GenBank/DDBJ whole genome shotgun (WGS) entry which is preliminary data.</text>
</comment>
<dbReference type="Pfam" id="PF01477">
    <property type="entry name" value="PLAT"/>
    <property type="match status" value="3"/>
</dbReference>
<accession>A0A815B4T7</accession>
<dbReference type="Gene3D" id="2.60.60.20">
    <property type="entry name" value="PLAT/LH2 domain"/>
    <property type="match status" value="1"/>
</dbReference>
<dbReference type="InterPro" id="IPR001024">
    <property type="entry name" value="PLAT/LH2_dom"/>
</dbReference>
<name>A0A815B4T7_9BILA</name>
<dbReference type="Proteomes" id="UP000682733">
    <property type="component" value="Unassembled WGS sequence"/>
</dbReference>
<organism evidence="4 7">
    <name type="scientific">Didymodactylos carnosus</name>
    <dbReference type="NCBI Taxonomy" id="1234261"/>
    <lineage>
        <taxon>Eukaryota</taxon>
        <taxon>Metazoa</taxon>
        <taxon>Spiralia</taxon>
        <taxon>Gnathifera</taxon>
        <taxon>Rotifera</taxon>
        <taxon>Eurotatoria</taxon>
        <taxon>Bdelloidea</taxon>
        <taxon>Philodinida</taxon>
        <taxon>Philodinidae</taxon>
        <taxon>Didymodactylos</taxon>
    </lineage>
</organism>
<dbReference type="EMBL" id="CAJNOK010002676">
    <property type="protein sequence ID" value="CAF0870561.1"/>
    <property type="molecule type" value="Genomic_DNA"/>
</dbReference>
<evidence type="ECO:0000313" key="3">
    <source>
        <dbReference type="EMBL" id="CAF0870561.1"/>
    </source>
</evidence>
<dbReference type="Proteomes" id="UP000681722">
    <property type="component" value="Unassembled WGS sequence"/>
</dbReference>
<dbReference type="Proteomes" id="UP000677228">
    <property type="component" value="Unassembled WGS sequence"/>
</dbReference>
<dbReference type="Gene3D" id="2.40.180.10">
    <property type="entry name" value="Catalase core domain"/>
    <property type="match status" value="2"/>
</dbReference>
<proteinExistence type="predicted"/>
<dbReference type="Proteomes" id="UP000663829">
    <property type="component" value="Unassembled WGS sequence"/>
</dbReference>
<reference evidence="4" key="1">
    <citation type="submission" date="2021-02" db="EMBL/GenBank/DDBJ databases">
        <authorList>
            <person name="Nowell W R."/>
        </authorList>
    </citation>
    <scope>NUCLEOTIDE SEQUENCE</scope>
</reference>
<feature type="domain" description="PLAT" evidence="2">
    <location>
        <begin position="1"/>
        <end position="90"/>
    </location>
</feature>
<evidence type="ECO:0000313" key="7">
    <source>
        <dbReference type="Proteomes" id="UP000663829"/>
    </source>
</evidence>
<sequence>MLPALLHENTINLSTKEFERGAIDEVYIRCRNLGLIQYIILEHSGVLFEQSWLCECILITNVRTDRSWYFHCNKWLSLFPPGDGSLSIELYPSNKAGDLLDDRFESSLPKITDFEIVCVTGDKRNAGTDANVYITLFGKESKTKKIHLQSRSKNPFERGQSDTFNVKAEYVGELEKIRIEHDNTGRAAGWFLDRVIITDQYDPDTKYYVSCNKWLASDEGDGQISRDLICSKNELDNRKLTVFTGNKRGAGTDADVYLTLFGELGESGAILLDNKKNNFEQGSIDHFDIEIPSVGKIDKILIAHNNKNIAAGWFLDKILIDDIDQHRKYEFRCQKWLATNEDDGQIARFLLPVKGSDTGTEATAGG</sequence>
<dbReference type="PANTHER" id="PTHR45901:SF3">
    <property type="entry name" value="LIPOXYGENASE HOMOLOGY DOMAIN-CONTAINING PROTEIN 1"/>
    <property type="match status" value="1"/>
</dbReference>
<dbReference type="SMART" id="SM00308">
    <property type="entry name" value="LH2"/>
    <property type="match status" value="2"/>
</dbReference>
<dbReference type="EMBL" id="CAJOBA010002677">
    <property type="protein sequence ID" value="CAF3655376.1"/>
    <property type="molecule type" value="Genomic_DNA"/>
</dbReference>
<dbReference type="InterPro" id="IPR036392">
    <property type="entry name" value="PLAT/LH2_dom_sf"/>
</dbReference>
<evidence type="ECO:0000313" key="4">
    <source>
        <dbReference type="EMBL" id="CAF1262975.1"/>
    </source>
</evidence>
<evidence type="ECO:0000313" key="6">
    <source>
        <dbReference type="EMBL" id="CAF4042418.1"/>
    </source>
</evidence>
<dbReference type="AlphaFoldDB" id="A0A815B4T7"/>
<dbReference type="PROSITE" id="PS50095">
    <property type="entry name" value="PLAT"/>
    <property type="match status" value="3"/>
</dbReference>
<dbReference type="OrthoDB" id="5322100at2759"/>
<dbReference type="EMBL" id="CAJNOQ010010862">
    <property type="protein sequence ID" value="CAF1262975.1"/>
    <property type="molecule type" value="Genomic_DNA"/>
</dbReference>
<feature type="domain" description="PLAT" evidence="2">
    <location>
        <begin position="112"/>
        <end position="229"/>
    </location>
</feature>
<evidence type="ECO:0000259" key="2">
    <source>
        <dbReference type="PROSITE" id="PS50095"/>
    </source>
</evidence>
<protein>
    <recommendedName>
        <fullName evidence="2">PLAT domain-containing protein</fullName>
    </recommendedName>
</protein>
<dbReference type="SUPFAM" id="SSF49723">
    <property type="entry name" value="Lipase/lipooxygenase domain (PLAT/LH2 domain)"/>
    <property type="match status" value="3"/>
</dbReference>
<comment type="caution">
    <text evidence="1">Lacks conserved residue(s) required for the propagation of feature annotation.</text>
</comment>
<evidence type="ECO:0000313" key="5">
    <source>
        <dbReference type="EMBL" id="CAF3655376.1"/>
    </source>
</evidence>
<keyword evidence="7" id="KW-1185">Reference proteome</keyword>
<dbReference type="EMBL" id="CAJOBC010019570">
    <property type="protein sequence ID" value="CAF4042418.1"/>
    <property type="molecule type" value="Genomic_DNA"/>
</dbReference>
<feature type="domain" description="PLAT" evidence="2">
    <location>
        <begin position="236"/>
        <end position="351"/>
    </location>
</feature>
<dbReference type="InterPro" id="IPR052970">
    <property type="entry name" value="Inner_ear_hair_cell_LOXHD"/>
</dbReference>